<organism evidence="4">
    <name type="scientific">Anaerostipes caccae</name>
    <dbReference type="NCBI Taxonomy" id="105841"/>
    <lineage>
        <taxon>Bacteria</taxon>
        <taxon>Bacillati</taxon>
        <taxon>Bacillota</taxon>
        <taxon>Clostridia</taxon>
        <taxon>Lachnospirales</taxon>
        <taxon>Lachnospiraceae</taxon>
        <taxon>Anaerostipes</taxon>
    </lineage>
</organism>
<evidence type="ECO:0000313" key="4">
    <source>
        <dbReference type="EMBL" id="VYT30967.1"/>
    </source>
</evidence>
<protein>
    <submittedName>
        <fullName evidence="4">General stress protein 69</fullName>
        <ecNumber evidence="4">1.1.1.-</ecNumber>
    </submittedName>
</protein>
<dbReference type="EMBL" id="CACRSQ010000007">
    <property type="protein sequence ID" value="VYT30967.1"/>
    <property type="molecule type" value="Genomic_DNA"/>
</dbReference>
<dbReference type="Pfam" id="PF00248">
    <property type="entry name" value="Aldo_ket_red"/>
    <property type="match status" value="1"/>
</dbReference>
<evidence type="ECO:0000256" key="2">
    <source>
        <dbReference type="ARBA" id="ARBA00023004"/>
    </source>
</evidence>
<reference evidence="4" key="1">
    <citation type="submission" date="2019-11" db="EMBL/GenBank/DDBJ databases">
        <authorList>
            <person name="Feng L."/>
        </authorList>
    </citation>
    <scope>NUCLEOTIDE SEQUENCE</scope>
    <source>
        <strain evidence="4">AcaccaeLFYP115</strain>
    </source>
</reference>
<dbReference type="Gene3D" id="3.20.20.100">
    <property type="entry name" value="NADP-dependent oxidoreductase domain"/>
    <property type="match status" value="1"/>
</dbReference>
<keyword evidence="1" id="KW-0479">Metal-binding</keyword>
<dbReference type="GO" id="GO:0051536">
    <property type="term" value="F:iron-sulfur cluster binding"/>
    <property type="evidence" value="ECO:0007669"/>
    <property type="project" value="UniProtKB-KW"/>
</dbReference>
<dbReference type="Pfam" id="PF13534">
    <property type="entry name" value="Fer4_17"/>
    <property type="match status" value="1"/>
</dbReference>
<evidence type="ECO:0000256" key="3">
    <source>
        <dbReference type="ARBA" id="ARBA00023014"/>
    </source>
</evidence>
<sequence length="382" mass="42941">MRYRMLGNTGLEISEIGLGCEGFVGKDEHETEELLNLAQKKGINYLDLYTPDSDLRDRIGKMLKGRREEFFLQGHLCTIWRDGQYKRTRQIDEVREGFEDMLQRLCTDSLEVGMIHYVDSLKDWKEVYEGPVMQYARELKAQGKIRHIGLSSHNPEAAMEAVKSREIEVLMFSINPCYDLQPAGENCEALWDDKNYKGDLVNMDPAREELYEMCSKQGVGITVMKAFGGGDLLSEELSPAGRALTPSQCIHYALTRPAAASVLAGAHTAEELSDSLRYEEAGEDEKDYARALAEFPNISWKGHCMYCGHCAPCPKGIEVASVTKFLNLAKAQDDVPETVREHYAVLEHKASECIGCGICENRCPFEVSIIENMKKAAEIFAQ</sequence>
<dbReference type="EC" id="1.1.1.-" evidence="4"/>
<dbReference type="InterPro" id="IPR053135">
    <property type="entry name" value="AKR2_Oxidoreductase"/>
</dbReference>
<dbReference type="PROSITE" id="PS51379">
    <property type="entry name" value="4FE4S_FER_2"/>
    <property type="match status" value="1"/>
</dbReference>
<keyword evidence="3" id="KW-0411">Iron-sulfur</keyword>
<keyword evidence="2" id="KW-0408">Iron</keyword>
<gene>
    <name evidence="4" type="primary">yhdN_2</name>
    <name evidence="4" type="ORF">ACLFYP115_02612</name>
</gene>
<dbReference type="InterPro" id="IPR017896">
    <property type="entry name" value="4Fe4S_Fe-S-bd"/>
</dbReference>
<keyword evidence="4" id="KW-0560">Oxidoreductase</keyword>
<dbReference type="AlphaFoldDB" id="A0A6N2VMV1"/>
<dbReference type="SUPFAM" id="SSF46548">
    <property type="entry name" value="alpha-helical ferredoxin"/>
    <property type="match status" value="1"/>
</dbReference>
<dbReference type="CDD" id="cd19100">
    <property type="entry name" value="AKR_unchar"/>
    <property type="match status" value="1"/>
</dbReference>
<dbReference type="InterPro" id="IPR023210">
    <property type="entry name" value="NADP_OxRdtase_dom"/>
</dbReference>
<dbReference type="SUPFAM" id="SSF51430">
    <property type="entry name" value="NAD(P)-linked oxidoreductase"/>
    <property type="match status" value="1"/>
</dbReference>
<evidence type="ECO:0000256" key="1">
    <source>
        <dbReference type="ARBA" id="ARBA00022723"/>
    </source>
</evidence>
<accession>A0A6N2VMV1</accession>
<dbReference type="PROSITE" id="PS00198">
    <property type="entry name" value="4FE4S_FER_1"/>
    <property type="match status" value="1"/>
</dbReference>
<dbReference type="InterPro" id="IPR017900">
    <property type="entry name" value="4Fe4S_Fe_S_CS"/>
</dbReference>
<dbReference type="RefSeq" id="WP_039946712.1">
    <property type="nucleotide sequence ID" value="NZ_BAABZP010000001.1"/>
</dbReference>
<name>A0A6N2VMV1_9FIRM</name>
<dbReference type="InterPro" id="IPR036812">
    <property type="entry name" value="NAD(P)_OxRdtase_dom_sf"/>
</dbReference>
<proteinExistence type="predicted"/>
<dbReference type="GO" id="GO:0046872">
    <property type="term" value="F:metal ion binding"/>
    <property type="evidence" value="ECO:0007669"/>
    <property type="project" value="UniProtKB-KW"/>
</dbReference>
<dbReference type="GO" id="GO:0016491">
    <property type="term" value="F:oxidoreductase activity"/>
    <property type="evidence" value="ECO:0007669"/>
    <property type="project" value="UniProtKB-KW"/>
</dbReference>
<dbReference type="PANTHER" id="PTHR43312:SF1">
    <property type="entry name" value="NADP-DEPENDENT OXIDOREDUCTASE DOMAIN-CONTAINING PROTEIN"/>
    <property type="match status" value="1"/>
</dbReference>
<dbReference type="PANTHER" id="PTHR43312">
    <property type="entry name" value="D-THREO-ALDOSE 1-DEHYDROGENASE"/>
    <property type="match status" value="1"/>
</dbReference>